<proteinExistence type="predicted"/>
<dbReference type="Proteomes" id="UP000034406">
    <property type="component" value="Unassembled WGS sequence"/>
</dbReference>
<evidence type="ECO:0000259" key="1">
    <source>
        <dbReference type="Pfam" id="PF12728"/>
    </source>
</evidence>
<dbReference type="AlphaFoldDB" id="A0A0G0JVH6"/>
<dbReference type="STRING" id="1618490.US90_C0002G0016"/>
<protein>
    <submittedName>
        <fullName evidence="2">Phage transcriptional regulator, AlpA</fullName>
    </submittedName>
</protein>
<reference evidence="2 3" key="1">
    <citation type="journal article" date="2015" name="Nature">
        <title>rRNA introns, odd ribosomes, and small enigmatic genomes across a large radiation of phyla.</title>
        <authorList>
            <person name="Brown C.T."/>
            <person name="Hug L.A."/>
            <person name="Thomas B.C."/>
            <person name="Sharon I."/>
            <person name="Castelle C.J."/>
            <person name="Singh A."/>
            <person name="Wilkins M.J."/>
            <person name="Williams K.H."/>
            <person name="Banfield J.F."/>
        </authorList>
    </citation>
    <scope>NUCLEOTIDE SEQUENCE [LARGE SCALE GENOMIC DNA]</scope>
</reference>
<dbReference type="NCBIfam" id="TIGR01764">
    <property type="entry name" value="excise"/>
    <property type="match status" value="1"/>
</dbReference>
<dbReference type="Pfam" id="PF12728">
    <property type="entry name" value="HTH_17"/>
    <property type="match status" value="1"/>
</dbReference>
<feature type="domain" description="Helix-turn-helix" evidence="1">
    <location>
        <begin position="6"/>
        <end position="54"/>
    </location>
</feature>
<dbReference type="SUPFAM" id="SSF46955">
    <property type="entry name" value="Putative DNA-binding domain"/>
    <property type="match status" value="1"/>
</dbReference>
<evidence type="ECO:0000313" key="2">
    <source>
        <dbReference type="EMBL" id="KKQ71533.1"/>
    </source>
</evidence>
<dbReference type="EMBL" id="LBUT01000002">
    <property type="protein sequence ID" value="KKQ71533.1"/>
    <property type="molecule type" value="Genomic_DNA"/>
</dbReference>
<comment type="caution">
    <text evidence="2">The sequence shown here is derived from an EMBL/GenBank/DDBJ whole genome shotgun (WGS) entry which is preliminary data.</text>
</comment>
<dbReference type="InterPro" id="IPR041657">
    <property type="entry name" value="HTH_17"/>
</dbReference>
<name>A0A0G0JVH6_9BACT</name>
<dbReference type="GO" id="GO:0003677">
    <property type="term" value="F:DNA binding"/>
    <property type="evidence" value="ECO:0007669"/>
    <property type="project" value="InterPro"/>
</dbReference>
<dbReference type="InterPro" id="IPR010093">
    <property type="entry name" value="SinI_DNA-bd"/>
</dbReference>
<evidence type="ECO:0000313" key="3">
    <source>
        <dbReference type="Proteomes" id="UP000034406"/>
    </source>
</evidence>
<dbReference type="InterPro" id="IPR009061">
    <property type="entry name" value="DNA-bd_dom_put_sf"/>
</dbReference>
<gene>
    <name evidence="2" type="ORF">US90_C0002G0016</name>
</gene>
<accession>A0A0G0JVH6</accession>
<sequence>MENQEYLTINEAAEKLKLAKVTIYRMARRGQLPAVKLGKAWRISSQKLAELFEQVIKPKS</sequence>
<organism evidence="2 3">
    <name type="scientific">Candidatus Shapirobacteria bacterium GW2011_GWE2_38_30</name>
    <dbReference type="NCBI Taxonomy" id="1618490"/>
    <lineage>
        <taxon>Bacteria</taxon>
        <taxon>Candidatus Shapironibacteriota</taxon>
    </lineage>
</organism>